<evidence type="ECO:0000259" key="8">
    <source>
        <dbReference type="PROSITE" id="PS51845"/>
    </source>
</evidence>
<dbReference type="GO" id="GO:0004114">
    <property type="term" value="F:3',5'-cyclic-nucleotide phosphodiesterase activity"/>
    <property type="evidence" value="ECO:0007669"/>
    <property type="project" value="InterPro"/>
</dbReference>
<evidence type="ECO:0000256" key="1">
    <source>
        <dbReference type="ARBA" id="ARBA00022723"/>
    </source>
</evidence>
<reference evidence="9" key="1">
    <citation type="submission" date="2021-01" db="EMBL/GenBank/DDBJ databases">
        <authorList>
            <person name="Corre E."/>
            <person name="Pelletier E."/>
            <person name="Niang G."/>
            <person name="Scheremetjew M."/>
            <person name="Finn R."/>
            <person name="Kale V."/>
            <person name="Holt S."/>
            <person name="Cochrane G."/>
            <person name="Meng A."/>
            <person name="Brown T."/>
            <person name="Cohen L."/>
        </authorList>
    </citation>
    <scope>NUCLEOTIDE SEQUENCE</scope>
    <source>
        <strain evidence="9">SoJaBio B1-5/56/2</strain>
    </source>
</reference>
<sequence>MADGEGKREGKKEEKGPQNTKMMVDLKRLSKSHYQIRRISSEKSNIEQAFEILRKLELTRSSPKEKQDLAFVRSIFITLLRQDQQSFLPSYLMDDMPSGGGVPPQEGIAPPPAVVKNWLRTNFSQTTNDTENMVIVRQAISAFKGLLKNQDLPFSLDDLSPEIQEGLKKKDSWDFDIFEFVKTCGNEKTAAVALLHSFFEDWDFFSKFSIKPAKLKRFVETVVDHYKDNPYHCTSHILDVTQTLHVLLKSGLDKWLNDLQRLGLIVAGFVHDLEHDGLSNIYHVKTFSARALAHNDVSPQENHHLVTAFSLMKKRDLGIFNELDPPSFSVVRGVIVRSVLFSDMSQHFKLLENFKTLTDEKGEDRSAYESKDIELVCSLALHAADISNPAKSFELAKRWTQRVMTEFMNQGDKERERKFTISPMCDRFQPAVPDSQCGFIKYVVRPTFVFLNKLIPELEAPIKHLDHNITVWEGLRSKSLKELEEMDVMPTNYFQDTEALKERLQKEAKEKEGGEKEGESEGESSEEKK</sequence>
<feature type="region of interest" description="Disordered" evidence="7">
    <location>
        <begin position="499"/>
        <end position="529"/>
    </location>
</feature>
<evidence type="ECO:0000256" key="4">
    <source>
        <dbReference type="PIRSR" id="PIRSR623088-2"/>
    </source>
</evidence>
<feature type="binding site" evidence="5">
    <location>
        <position position="271"/>
    </location>
    <ligand>
        <name>Zn(2+)</name>
        <dbReference type="ChEBI" id="CHEBI:29105"/>
        <label>1</label>
    </ligand>
</feature>
<dbReference type="EMBL" id="HBKR01035975">
    <property type="protein sequence ID" value="CAE2334353.1"/>
    <property type="molecule type" value="Transcribed_RNA"/>
</dbReference>
<dbReference type="InterPro" id="IPR023088">
    <property type="entry name" value="PDEase"/>
</dbReference>
<dbReference type="SMART" id="SM00471">
    <property type="entry name" value="HDc"/>
    <property type="match status" value="1"/>
</dbReference>
<comment type="cofactor">
    <cofactor evidence="6">
        <name>a divalent metal cation</name>
        <dbReference type="ChEBI" id="CHEBI:60240"/>
    </cofactor>
    <text evidence="6">Binds 2 divalent metal cations per subunit. Site 1 may preferentially bind zinc ions, while site 2 has a preference for magnesium and/or manganese ions.</text>
</comment>
<dbReference type="InterPro" id="IPR003607">
    <property type="entry name" value="HD/PDEase_dom"/>
</dbReference>
<organism evidence="9">
    <name type="scientific">Paramoeba aestuarina</name>
    <dbReference type="NCBI Taxonomy" id="180227"/>
    <lineage>
        <taxon>Eukaryota</taxon>
        <taxon>Amoebozoa</taxon>
        <taxon>Discosea</taxon>
        <taxon>Flabellinia</taxon>
        <taxon>Dactylopodida</taxon>
        <taxon>Paramoebidae</taxon>
        <taxon>Paramoeba</taxon>
    </lineage>
</organism>
<name>A0A7S4UWY9_9EUKA</name>
<dbReference type="Gene3D" id="1.10.1300.10">
    <property type="entry name" value="3'5'-cyclic nucleotide phosphodiesterase, catalytic domain"/>
    <property type="match status" value="1"/>
</dbReference>
<feature type="region of interest" description="Disordered" evidence="7">
    <location>
        <begin position="1"/>
        <end position="22"/>
    </location>
</feature>
<feature type="binding site" evidence="4">
    <location>
        <position position="385"/>
    </location>
    <ligand>
        <name>AMP</name>
        <dbReference type="ChEBI" id="CHEBI:456215"/>
    </ligand>
</feature>
<feature type="binding site" evidence="5">
    <location>
        <position position="272"/>
    </location>
    <ligand>
        <name>Zn(2+)</name>
        <dbReference type="ChEBI" id="CHEBI:29105"/>
        <label>1</label>
    </ligand>
</feature>
<keyword evidence="2 6" id="KW-0378">Hydrolase</keyword>
<dbReference type="SUPFAM" id="SSF109604">
    <property type="entry name" value="HD-domain/PDEase-like"/>
    <property type="match status" value="1"/>
</dbReference>
<evidence type="ECO:0000256" key="3">
    <source>
        <dbReference type="PIRSR" id="PIRSR623088-1"/>
    </source>
</evidence>
<feature type="binding site" evidence="4">
    <location>
        <begin position="232"/>
        <end position="236"/>
    </location>
    <ligand>
        <name>AMP</name>
        <dbReference type="ChEBI" id="CHEBI:456215"/>
    </ligand>
</feature>
<feature type="domain" description="PDEase" evidence="8">
    <location>
        <begin position="155"/>
        <end position="479"/>
    </location>
</feature>
<dbReference type="GO" id="GO:0007165">
    <property type="term" value="P:signal transduction"/>
    <property type="evidence" value="ECO:0007669"/>
    <property type="project" value="InterPro"/>
</dbReference>
<dbReference type="PANTHER" id="PTHR11347">
    <property type="entry name" value="CYCLIC NUCLEOTIDE PHOSPHODIESTERASE"/>
    <property type="match status" value="1"/>
</dbReference>
<proteinExistence type="inferred from homology"/>
<evidence type="ECO:0000313" key="9">
    <source>
        <dbReference type="EMBL" id="CAE2334353.1"/>
    </source>
</evidence>
<dbReference type="AlphaFoldDB" id="A0A7S4UWY9"/>
<dbReference type="PROSITE" id="PS00126">
    <property type="entry name" value="PDEASE_I_1"/>
    <property type="match status" value="1"/>
</dbReference>
<feature type="binding site" evidence="4">
    <location>
        <position position="272"/>
    </location>
    <ligand>
        <name>AMP</name>
        <dbReference type="ChEBI" id="CHEBI:456215"/>
    </ligand>
</feature>
<evidence type="ECO:0000256" key="5">
    <source>
        <dbReference type="PIRSR" id="PIRSR623088-3"/>
    </source>
</evidence>
<dbReference type="InterPro" id="IPR036971">
    <property type="entry name" value="PDEase_catalytic_dom_sf"/>
</dbReference>
<feature type="binding site" evidence="4">
    <location>
        <position position="436"/>
    </location>
    <ligand>
        <name>AMP</name>
        <dbReference type="ChEBI" id="CHEBI:456215"/>
    </ligand>
</feature>
<dbReference type="EC" id="3.1.4.-" evidence="6"/>
<dbReference type="PROSITE" id="PS51845">
    <property type="entry name" value="PDEASE_I_2"/>
    <property type="match status" value="1"/>
</dbReference>
<feature type="active site" description="Proton donor" evidence="3">
    <location>
        <position position="232"/>
    </location>
</feature>
<gene>
    <name evidence="9" type="ORF">NAES01612_LOCUS23538</name>
</gene>
<evidence type="ECO:0000256" key="2">
    <source>
        <dbReference type="ARBA" id="ARBA00022801"/>
    </source>
</evidence>
<accession>A0A7S4UWY9</accession>
<protein>
    <recommendedName>
        <fullName evidence="6">Phosphodiesterase</fullName>
        <ecNumber evidence="6">3.1.4.-</ecNumber>
    </recommendedName>
</protein>
<keyword evidence="1 5" id="KW-0479">Metal-binding</keyword>
<evidence type="ECO:0000256" key="7">
    <source>
        <dbReference type="SAM" id="MobiDB-lite"/>
    </source>
</evidence>
<dbReference type="PRINTS" id="PR00387">
    <property type="entry name" value="PDIESTERASE1"/>
</dbReference>
<evidence type="ECO:0000256" key="6">
    <source>
        <dbReference type="RuleBase" id="RU363067"/>
    </source>
</evidence>
<feature type="binding site" evidence="5">
    <location>
        <position position="272"/>
    </location>
    <ligand>
        <name>Zn(2+)</name>
        <dbReference type="ChEBI" id="CHEBI:29105"/>
        <label>2</label>
    </ligand>
</feature>
<dbReference type="GO" id="GO:0046872">
    <property type="term" value="F:metal ion binding"/>
    <property type="evidence" value="ECO:0007669"/>
    <property type="project" value="UniProtKB-KW"/>
</dbReference>
<comment type="similarity">
    <text evidence="6">Belongs to the cyclic nucleotide phosphodiesterase family.</text>
</comment>
<dbReference type="InterPro" id="IPR002073">
    <property type="entry name" value="PDEase_catalytic_dom"/>
</dbReference>
<dbReference type="InterPro" id="IPR023174">
    <property type="entry name" value="PDEase_CS"/>
</dbReference>
<feature type="binding site" evidence="5">
    <location>
        <position position="385"/>
    </location>
    <ligand>
        <name>Zn(2+)</name>
        <dbReference type="ChEBI" id="CHEBI:29105"/>
        <label>1</label>
    </ligand>
</feature>
<dbReference type="Pfam" id="PF00233">
    <property type="entry name" value="PDEase_I"/>
    <property type="match status" value="1"/>
</dbReference>
<feature type="compositionally biased region" description="Basic and acidic residues" evidence="7">
    <location>
        <begin position="1"/>
        <end position="16"/>
    </location>
</feature>
<feature type="binding site" evidence="5">
    <location>
        <position position="236"/>
    </location>
    <ligand>
        <name>Zn(2+)</name>
        <dbReference type="ChEBI" id="CHEBI:29105"/>
        <label>1</label>
    </ligand>
</feature>